<sequence length="245" mass="28112">MLVNRISFILLCATKLAVATPQPPPPPYDFDLNLQDLDQGIKSWSELNLESWDSAHDASSRAFMAKELAESGVEVNITDTETGGSSQREKRAMCNNWWYRNNAENQYGGWTVQIGAYHNMYFRCSAARFPNDRATLVPLLREIVTRIKAHNNAYDIHMNLFGTWTLSMSANRGWWYSDIPVRLLSDMFGMTLQNMHRAYSNENGARFAIFSNEAQQRQLYSFYLRPSDCGADVNEFYNMEGAWPC</sequence>
<gene>
    <name evidence="1" type="ORF">NQ176_g518</name>
</gene>
<dbReference type="EMBL" id="JANJQO010000020">
    <property type="protein sequence ID" value="KAJ2983678.1"/>
    <property type="molecule type" value="Genomic_DNA"/>
</dbReference>
<proteinExistence type="predicted"/>
<organism evidence="1 2">
    <name type="scientific">Zarea fungicola</name>
    <dbReference type="NCBI Taxonomy" id="93591"/>
    <lineage>
        <taxon>Eukaryota</taxon>
        <taxon>Fungi</taxon>
        <taxon>Dikarya</taxon>
        <taxon>Ascomycota</taxon>
        <taxon>Pezizomycotina</taxon>
        <taxon>Sordariomycetes</taxon>
        <taxon>Hypocreomycetidae</taxon>
        <taxon>Hypocreales</taxon>
        <taxon>Cordycipitaceae</taxon>
        <taxon>Zarea</taxon>
    </lineage>
</organism>
<comment type="caution">
    <text evidence="1">The sequence shown here is derived from an EMBL/GenBank/DDBJ whole genome shotgun (WGS) entry which is preliminary data.</text>
</comment>
<keyword evidence="2" id="KW-1185">Reference proteome</keyword>
<evidence type="ECO:0000313" key="1">
    <source>
        <dbReference type="EMBL" id="KAJ2983678.1"/>
    </source>
</evidence>
<dbReference type="Proteomes" id="UP001143910">
    <property type="component" value="Unassembled WGS sequence"/>
</dbReference>
<name>A0ACC1NY22_9HYPO</name>
<evidence type="ECO:0000313" key="2">
    <source>
        <dbReference type="Proteomes" id="UP001143910"/>
    </source>
</evidence>
<accession>A0ACC1NY22</accession>
<protein>
    <submittedName>
        <fullName evidence="1">Uncharacterized protein</fullName>
    </submittedName>
</protein>
<reference evidence="1" key="1">
    <citation type="submission" date="2022-08" db="EMBL/GenBank/DDBJ databases">
        <title>Genome Sequence of Lecanicillium fungicola.</title>
        <authorList>
            <person name="Buettner E."/>
        </authorList>
    </citation>
    <scope>NUCLEOTIDE SEQUENCE</scope>
    <source>
        <strain evidence="1">Babe33</strain>
    </source>
</reference>